<dbReference type="AlphaFoldDB" id="A0A1L9Q0Q9"/>
<dbReference type="VEuPathDB" id="FungiDB:ASPVEDRAFT_88548"/>
<keyword evidence="1" id="KW-0472">Membrane</keyword>
<dbReference type="GeneID" id="63733864"/>
<sequence>MATLKWVWLLLLSVVQVAQSDETGRSNWIVPDGSNEKDFQQTFYNGEKVHLQWAGWASYYTDSLLDGSLKANLYVVAWEDKDADYIRPLASSWDVSGSGSYDWTVNIDNETLAKNHKYCVVFAEEGYSYSYDGYNIFSSSFLVRNRPARSRTPTPEAASSGGLQTGAKVAIGVGVAIGGLAVLSAPGFFLYRLGRQQEAGEKK</sequence>
<feature type="chain" id="PRO_5013018986" evidence="2">
    <location>
        <begin position="21"/>
        <end position="203"/>
    </location>
</feature>
<evidence type="ECO:0000256" key="1">
    <source>
        <dbReference type="SAM" id="Phobius"/>
    </source>
</evidence>
<keyword evidence="1" id="KW-0812">Transmembrane</keyword>
<evidence type="ECO:0000256" key="2">
    <source>
        <dbReference type="SAM" id="SignalP"/>
    </source>
</evidence>
<dbReference type="RefSeq" id="XP_040673058.1">
    <property type="nucleotide sequence ID" value="XM_040818353.1"/>
</dbReference>
<evidence type="ECO:0000313" key="4">
    <source>
        <dbReference type="Proteomes" id="UP000184073"/>
    </source>
</evidence>
<protein>
    <submittedName>
        <fullName evidence="3">Uncharacterized protein</fullName>
    </submittedName>
</protein>
<name>A0A1L9Q0Q9_ASPVE</name>
<feature type="transmembrane region" description="Helical" evidence="1">
    <location>
        <begin position="169"/>
        <end position="193"/>
    </location>
</feature>
<dbReference type="Proteomes" id="UP000184073">
    <property type="component" value="Unassembled WGS sequence"/>
</dbReference>
<gene>
    <name evidence="3" type="ORF">ASPVEDRAFT_88548</name>
</gene>
<keyword evidence="2" id="KW-0732">Signal</keyword>
<evidence type="ECO:0000313" key="3">
    <source>
        <dbReference type="EMBL" id="OJJ07296.1"/>
    </source>
</evidence>
<keyword evidence="4" id="KW-1185">Reference proteome</keyword>
<dbReference type="OrthoDB" id="3689214at2759"/>
<keyword evidence="1" id="KW-1133">Transmembrane helix</keyword>
<reference evidence="4" key="1">
    <citation type="journal article" date="2017" name="Genome Biol.">
        <title>Comparative genomics reveals high biological diversity and specific adaptations in the industrially and medically important fungal genus Aspergillus.</title>
        <authorList>
            <person name="de Vries R.P."/>
            <person name="Riley R."/>
            <person name="Wiebenga A."/>
            <person name="Aguilar-Osorio G."/>
            <person name="Amillis S."/>
            <person name="Uchima C.A."/>
            <person name="Anderluh G."/>
            <person name="Asadollahi M."/>
            <person name="Askin M."/>
            <person name="Barry K."/>
            <person name="Battaglia E."/>
            <person name="Bayram O."/>
            <person name="Benocci T."/>
            <person name="Braus-Stromeyer S.A."/>
            <person name="Caldana C."/>
            <person name="Canovas D."/>
            <person name="Cerqueira G.C."/>
            <person name="Chen F."/>
            <person name="Chen W."/>
            <person name="Choi C."/>
            <person name="Clum A."/>
            <person name="Dos Santos R.A."/>
            <person name="Damasio A.R."/>
            <person name="Diallinas G."/>
            <person name="Emri T."/>
            <person name="Fekete E."/>
            <person name="Flipphi M."/>
            <person name="Freyberg S."/>
            <person name="Gallo A."/>
            <person name="Gournas C."/>
            <person name="Habgood R."/>
            <person name="Hainaut M."/>
            <person name="Harispe M.L."/>
            <person name="Henrissat B."/>
            <person name="Hilden K.S."/>
            <person name="Hope R."/>
            <person name="Hossain A."/>
            <person name="Karabika E."/>
            <person name="Karaffa L."/>
            <person name="Karanyi Z."/>
            <person name="Krasevec N."/>
            <person name="Kuo A."/>
            <person name="Kusch H."/>
            <person name="LaButti K."/>
            <person name="Lagendijk E.L."/>
            <person name="Lapidus A."/>
            <person name="Levasseur A."/>
            <person name="Lindquist E."/>
            <person name="Lipzen A."/>
            <person name="Logrieco A.F."/>
            <person name="MacCabe A."/>
            <person name="Maekelae M.R."/>
            <person name="Malavazi I."/>
            <person name="Melin P."/>
            <person name="Meyer V."/>
            <person name="Mielnichuk N."/>
            <person name="Miskei M."/>
            <person name="Molnar A.P."/>
            <person name="Mule G."/>
            <person name="Ngan C.Y."/>
            <person name="Orejas M."/>
            <person name="Orosz E."/>
            <person name="Ouedraogo J.P."/>
            <person name="Overkamp K.M."/>
            <person name="Park H.-S."/>
            <person name="Perrone G."/>
            <person name="Piumi F."/>
            <person name="Punt P.J."/>
            <person name="Ram A.F."/>
            <person name="Ramon A."/>
            <person name="Rauscher S."/>
            <person name="Record E."/>
            <person name="Riano-Pachon D.M."/>
            <person name="Robert V."/>
            <person name="Roehrig J."/>
            <person name="Ruller R."/>
            <person name="Salamov A."/>
            <person name="Salih N.S."/>
            <person name="Samson R.A."/>
            <person name="Sandor E."/>
            <person name="Sanguinetti M."/>
            <person name="Schuetze T."/>
            <person name="Sepcic K."/>
            <person name="Shelest E."/>
            <person name="Sherlock G."/>
            <person name="Sophianopoulou V."/>
            <person name="Squina F.M."/>
            <person name="Sun H."/>
            <person name="Susca A."/>
            <person name="Todd R.B."/>
            <person name="Tsang A."/>
            <person name="Unkles S.E."/>
            <person name="van de Wiele N."/>
            <person name="van Rossen-Uffink D."/>
            <person name="Oliveira J.V."/>
            <person name="Vesth T.C."/>
            <person name="Visser J."/>
            <person name="Yu J.-H."/>
            <person name="Zhou M."/>
            <person name="Andersen M.R."/>
            <person name="Archer D.B."/>
            <person name="Baker S.E."/>
            <person name="Benoit I."/>
            <person name="Brakhage A.A."/>
            <person name="Braus G.H."/>
            <person name="Fischer R."/>
            <person name="Frisvad J.C."/>
            <person name="Goldman G.H."/>
            <person name="Houbraken J."/>
            <person name="Oakley B."/>
            <person name="Pocsi I."/>
            <person name="Scazzocchio C."/>
            <person name="Seiboth B."/>
            <person name="vanKuyk P.A."/>
            <person name="Wortman J."/>
            <person name="Dyer P.S."/>
            <person name="Grigoriev I.V."/>
        </authorList>
    </citation>
    <scope>NUCLEOTIDE SEQUENCE [LARGE SCALE GENOMIC DNA]</scope>
    <source>
        <strain evidence="4">CBS 583.65</strain>
    </source>
</reference>
<dbReference type="STRING" id="1036611.A0A1L9Q0Q9"/>
<feature type="signal peptide" evidence="2">
    <location>
        <begin position="1"/>
        <end position="20"/>
    </location>
</feature>
<accession>A0A1L9Q0Q9</accession>
<proteinExistence type="predicted"/>
<organism evidence="3 4">
    <name type="scientific">Aspergillus versicolor CBS 583.65</name>
    <dbReference type="NCBI Taxonomy" id="1036611"/>
    <lineage>
        <taxon>Eukaryota</taxon>
        <taxon>Fungi</taxon>
        <taxon>Dikarya</taxon>
        <taxon>Ascomycota</taxon>
        <taxon>Pezizomycotina</taxon>
        <taxon>Eurotiomycetes</taxon>
        <taxon>Eurotiomycetidae</taxon>
        <taxon>Eurotiales</taxon>
        <taxon>Aspergillaceae</taxon>
        <taxon>Aspergillus</taxon>
        <taxon>Aspergillus subgen. Nidulantes</taxon>
    </lineage>
</organism>
<dbReference type="EMBL" id="KV878136">
    <property type="protein sequence ID" value="OJJ07296.1"/>
    <property type="molecule type" value="Genomic_DNA"/>
</dbReference>